<protein>
    <submittedName>
        <fullName evidence="1">Ferredoxin--NADP reductase</fullName>
    </submittedName>
</protein>
<dbReference type="InterPro" id="IPR017938">
    <property type="entry name" value="Riboflavin_synthase-like_b-brl"/>
</dbReference>
<evidence type="ECO:0000313" key="1">
    <source>
        <dbReference type="EMBL" id="MER2252424.1"/>
    </source>
</evidence>
<evidence type="ECO:0000313" key="2">
    <source>
        <dbReference type="Proteomes" id="UP001480955"/>
    </source>
</evidence>
<keyword evidence="2" id="KW-1185">Reference proteome</keyword>
<dbReference type="EMBL" id="JBELQE010000106">
    <property type="protein sequence ID" value="MER2252424.1"/>
    <property type="molecule type" value="Genomic_DNA"/>
</dbReference>
<dbReference type="PANTHER" id="PTHR47878:SF1">
    <property type="entry name" value="FLAVODOXIN_FERREDOXIN--NADP REDUCTASE"/>
    <property type="match status" value="1"/>
</dbReference>
<comment type="caution">
    <text evidence="1">The sequence shown here is derived from an EMBL/GenBank/DDBJ whole genome shotgun (WGS) entry which is preliminary data.</text>
</comment>
<dbReference type="PANTHER" id="PTHR47878">
    <property type="entry name" value="OXIDOREDUCTASE FAD/NAD(P)-BINDING DOMAIN PROTEIN"/>
    <property type="match status" value="1"/>
</dbReference>
<name>A0ABV1QSM4_9HYPH</name>
<dbReference type="Gene3D" id="2.40.30.10">
    <property type="entry name" value="Translation factors"/>
    <property type="match status" value="1"/>
</dbReference>
<proteinExistence type="predicted"/>
<gene>
    <name evidence="1" type="ORF">ABS772_21095</name>
</gene>
<organism evidence="1 2">
    <name type="scientific">Methylorubrum podarium</name>
    <dbReference type="NCBI Taxonomy" id="200476"/>
    <lineage>
        <taxon>Bacteria</taxon>
        <taxon>Pseudomonadati</taxon>
        <taxon>Pseudomonadota</taxon>
        <taxon>Alphaproteobacteria</taxon>
        <taxon>Hyphomicrobiales</taxon>
        <taxon>Methylobacteriaceae</taxon>
        <taxon>Methylorubrum</taxon>
    </lineage>
</organism>
<feature type="non-terminal residue" evidence="1">
    <location>
        <position position="41"/>
    </location>
</feature>
<reference evidence="1 2" key="1">
    <citation type="submission" date="2024-06" db="EMBL/GenBank/DDBJ databases">
        <authorList>
            <person name="Campbell A.G."/>
        </authorList>
    </citation>
    <scope>NUCLEOTIDE SEQUENCE [LARGE SCALE GENOMIC DNA]</scope>
    <source>
        <strain evidence="1 2">EM12</strain>
    </source>
</reference>
<sequence>MSKYNEEQVLSVHHWTDTLFSFRTTRDPSFRFRNGEFTMIG</sequence>
<dbReference type="Proteomes" id="UP001480955">
    <property type="component" value="Unassembled WGS sequence"/>
</dbReference>
<dbReference type="InterPro" id="IPR051930">
    <property type="entry name" value="FNR_type-1"/>
</dbReference>
<accession>A0ABV1QSM4</accession>
<dbReference type="SUPFAM" id="SSF63380">
    <property type="entry name" value="Riboflavin synthase domain-like"/>
    <property type="match status" value="1"/>
</dbReference>